<protein>
    <submittedName>
        <fullName evidence="1">Uncharacterized protein</fullName>
    </submittedName>
</protein>
<accession>A0A852T4C2</accession>
<reference evidence="1 2" key="1">
    <citation type="submission" date="2020-07" db="EMBL/GenBank/DDBJ databases">
        <title>Sequencing the genomes of 1000 actinobacteria strains.</title>
        <authorList>
            <person name="Klenk H.-P."/>
        </authorList>
    </citation>
    <scope>NUCLEOTIDE SEQUENCE [LARGE SCALE GENOMIC DNA]</scope>
    <source>
        <strain evidence="1 2">DSM 23871</strain>
    </source>
</reference>
<dbReference type="EMBL" id="JACCBJ010000001">
    <property type="protein sequence ID" value="NYD75370.1"/>
    <property type="molecule type" value="Genomic_DNA"/>
</dbReference>
<gene>
    <name evidence="1" type="ORF">BJ963_002889</name>
</gene>
<keyword evidence="2" id="KW-1185">Reference proteome</keyword>
<dbReference type="AlphaFoldDB" id="A0A852T4C2"/>
<name>A0A852T4C2_9MICO</name>
<evidence type="ECO:0000313" key="2">
    <source>
        <dbReference type="Proteomes" id="UP000589620"/>
    </source>
</evidence>
<evidence type="ECO:0000313" key="1">
    <source>
        <dbReference type="EMBL" id="NYD75370.1"/>
    </source>
</evidence>
<comment type="caution">
    <text evidence="1">The sequence shown here is derived from an EMBL/GenBank/DDBJ whole genome shotgun (WGS) entry which is preliminary data.</text>
</comment>
<proteinExistence type="predicted"/>
<dbReference type="RefSeq" id="WP_179457317.1">
    <property type="nucleotide sequence ID" value="NZ_BAAAPX010000001.1"/>
</dbReference>
<organism evidence="1 2">
    <name type="scientific">Leifsonia soli</name>
    <dbReference type="NCBI Taxonomy" id="582665"/>
    <lineage>
        <taxon>Bacteria</taxon>
        <taxon>Bacillati</taxon>
        <taxon>Actinomycetota</taxon>
        <taxon>Actinomycetes</taxon>
        <taxon>Micrococcales</taxon>
        <taxon>Microbacteriaceae</taxon>
        <taxon>Leifsonia</taxon>
    </lineage>
</organism>
<sequence>MVAKVRAANPAHEQLLVAVTDDQWTRLGVDLSTLSGVRYAVVDVGAAGIRLFVGIGDPRLLTLIPLAGVLELEVATSRLGVVTRPALKIKRLGELAAIVLTPIKPSLRSYSSDEIASRIHSLTYAMGRPTS</sequence>
<dbReference type="Proteomes" id="UP000589620">
    <property type="component" value="Unassembled WGS sequence"/>
</dbReference>